<evidence type="ECO:0000313" key="3">
    <source>
        <dbReference type="Proteomes" id="UP000316270"/>
    </source>
</evidence>
<sequence length="275" mass="31347">MATATPAFLFQINRIEETPGIRPRLSQHGFWLPPRTLFGSQIKHGYTTRKIFCFNGSTVTNWPNALPEAAILYKEVSMYHSAGHFFIIPYNATEHQVGNGRQVERAVDSDEDGDEDAEADEEAAPDPTTLDWSVLSFHWKGEGYTSEAMLDAQWRRLNTQRPDQAWVQELLPDSHHAEHHRRTREPKYGALNGDLAILIGLVAFSCHAGAVERAVKHCIRHVHGEHGGWRTHNRPRHQGWQEKRGVHVKVWSYPPYSTGAHLRAMERGDYGAIYR</sequence>
<evidence type="ECO:0000313" key="2">
    <source>
        <dbReference type="EMBL" id="QDS68627.1"/>
    </source>
</evidence>
<feature type="compositionally biased region" description="Acidic residues" evidence="1">
    <location>
        <begin position="109"/>
        <end position="124"/>
    </location>
</feature>
<proteinExistence type="predicted"/>
<organism evidence="2 3">
    <name type="scientific">Venturia effusa</name>
    <dbReference type="NCBI Taxonomy" id="50376"/>
    <lineage>
        <taxon>Eukaryota</taxon>
        <taxon>Fungi</taxon>
        <taxon>Dikarya</taxon>
        <taxon>Ascomycota</taxon>
        <taxon>Pezizomycotina</taxon>
        <taxon>Dothideomycetes</taxon>
        <taxon>Pleosporomycetidae</taxon>
        <taxon>Venturiales</taxon>
        <taxon>Venturiaceae</taxon>
        <taxon>Venturia</taxon>
    </lineage>
</organism>
<dbReference type="STRING" id="50376.A0A517KZ19"/>
<gene>
    <name evidence="2" type="ORF">FKW77_001475</name>
</gene>
<evidence type="ECO:0000256" key="1">
    <source>
        <dbReference type="SAM" id="MobiDB-lite"/>
    </source>
</evidence>
<feature type="region of interest" description="Disordered" evidence="1">
    <location>
        <begin position="99"/>
        <end position="127"/>
    </location>
</feature>
<dbReference type="AlphaFoldDB" id="A0A517KZ19"/>
<dbReference type="OrthoDB" id="5243686at2759"/>
<keyword evidence="3" id="KW-1185">Reference proteome</keyword>
<dbReference type="Proteomes" id="UP000316270">
    <property type="component" value="Chromosome 2"/>
</dbReference>
<accession>A0A517KZ19</accession>
<protein>
    <submittedName>
        <fullName evidence="2">Uncharacterized protein</fullName>
    </submittedName>
</protein>
<name>A0A517KZ19_9PEZI</name>
<dbReference type="EMBL" id="CP042186">
    <property type="protein sequence ID" value="QDS68627.1"/>
    <property type="molecule type" value="Genomic_DNA"/>
</dbReference>
<reference evidence="2 3" key="1">
    <citation type="submission" date="2019-07" db="EMBL/GenBank/DDBJ databases">
        <title>Finished genome of Venturia effusa.</title>
        <authorList>
            <person name="Young C.A."/>
            <person name="Cox M.P."/>
            <person name="Ganley A.R.D."/>
            <person name="David W.J."/>
        </authorList>
    </citation>
    <scope>NUCLEOTIDE SEQUENCE [LARGE SCALE GENOMIC DNA]</scope>
    <source>
        <strain evidence="3">albino</strain>
    </source>
</reference>